<reference evidence="2 3" key="1">
    <citation type="submission" date="2019-06" db="EMBL/GenBank/DDBJ databases">
        <title>Quisquiliibacterium sp. nov., isolated from a maize field.</title>
        <authorList>
            <person name="Lin S.-Y."/>
            <person name="Tsai C.-F."/>
            <person name="Young C.-C."/>
        </authorList>
    </citation>
    <scope>NUCLEOTIDE SEQUENCE [LARGE SCALE GENOMIC DNA]</scope>
    <source>
        <strain evidence="2 3">CC-CFT501</strain>
    </source>
</reference>
<comment type="caution">
    <text evidence="2">The sequence shown here is derived from an EMBL/GenBank/DDBJ whole genome shotgun (WGS) entry which is preliminary data.</text>
</comment>
<dbReference type="PROSITE" id="PS51819">
    <property type="entry name" value="VOC"/>
    <property type="match status" value="1"/>
</dbReference>
<dbReference type="RefSeq" id="WP_147703054.1">
    <property type="nucleotide sequence ID" value="NZ_VDUY01000001.1"/>
</dbReference>
<gene>
    <name evidence="2" type="ORF">FHP08_04375</name>
</gene>
<organism evidence="2 3">
    <name type="scientific">Zeimonas arvi</name>
    <dbReference type="NCBI Taxonomy" id="2498847"/>
    <lineage>
        <taxon>Bacteria</taxon>
        <taxon>Pseudomonadati</taxon>
        <taxon>Pseudomonadota</taxon>
        <taxon>Betaproteobacteria</taxon>
        <taxon>Burkholderiales</taxon>
        <taxon>Burkholderiaceae</taxon>
        <taxon>Zeimonas</taxon>
    </lineage>
</organism>
<dbReference type="InterPro" id="IPR037523">
    <property type="entry name" value="VOC_core"/>
</dbReference>
<name>A0A5C8P6D6_9BURK</name>
<accession>A0A5C8P6D6</accession>
<dbReference type="Pfam" id="PF00903">
    <property type="entry name" value="Glyoxalase"/>
    <property type="match status" value="1"/>
</dbReference>
<feature type="domain" description="VOC" evidence="1">
    <location>
        <begin position="4"/>
        <end position="133"/>
    </location>
</feature>
<evidence type="ECO:0000259" key="1">
    <source>
        <dbReference type="PROSITE" id="PS51819"/>
    </source>
</evidence>
<proteinExistence type="predicted"/>
<evidence type="ECO:0000313" key="3">
    <source>
        <dbReference type="Proteomes" id="UP000321548"/>
    </source>
</evidence>
<dbReference type="PANTHER" id="PTHR36503:SF1">
    <property type="entry name" value="BLR2520 PROTEIN"/>
    <property type="match status" value="1"/>
</dbReference>
<dbReference type="InterPro" id="IPR004360">
    <property type="entry name" value="Glyas_Fos-R_dOase_dom"/>
</dbReference>
<dbReference type="SUPFAM" id="SSF54593">
    <property type="entry name" value="Glyoxalase/Bleomycin resistance protein/Dihydroxybiphenyl dioxygenase"/>
    <property type="match status" value="1"/>
</dbReference>
<dbReference type="Proteomes" id="UP000321548">
    <property type="component" value="Unassembled WGS sequence"/>
</dbReference>
<dbReference type="CDD" id="cd07251">
    <property type="entry name" value="VOC_like"/>
    <property type="match status" value="1"/>
</dbReference>
<sequence length="138" mass="14943">MRPGISVITLGVDDLERAVRFYAEGLGFPTEGIVGREFEFGAVAFFDMQPGLRLALWPRKSLAHDSGLPVTPPSPTGLSLGHNLASKEEVDAVMARAQAAGARIVKAAGDTFWGGYAGYFQDPDGHLWEVVWNPQFQP</sequence>
<dbReference type="OrthoDB" id="9797663at2"/>
<dbReference type="AlphaFoldDB" id="A0A5C8P6D6"/>
<dbReference type="PANTHER" id="PTHR36503">
    <property type="entry name" value="BLR2520 PROTEIN"/>
    <property type="match status" value="1"/>
</dbReference>
<dbReference type="Gene3D" id="3.10.180.10">
    <property type="entry name" value="2,3-Dihydroxybiphenyl 1,2-Dioxygenase, domain 1"/>
    <property type="match status" value="1"/>
</dbReference>
<dbReference type="InterPro" id="IPR029068">
    <property type="entry name" value="Glyas_Bleomycin-R_OHBP_Dase"/>
</dbReference>
<protein>
    <submittedName>
        <fullName evidence="2">VOC family protein</fullName>
    </submittedName>
</protein>
<keyword evidence="3" id="KW-1185">Reference proteome</keyword>
<dbReference type="EMBL" id="VDUY01000001">
    <property type="protein sequence ID" value="TXL68918.1"/>
    <property type="molecule type" value="Genomic_DNA"/>
</dbReference>
<evidence type="ECO:0000313" key="2">
    <source>
        <dbReference type="EMBL" id="TXL68918.1"/>
    </source>
</evidence>